<evidence type="ECO:0000259" key="2">
    <source>
        <dbReference type="Pfam" id="PF13403"/>
    </source>
</evidence>
<evidence type="ECO:0000313" key="4">
    <source>
        <dbReference type="Proteomes" id="UP000186308"/>
    </source>
</evidence>
<reference evidence="3 4" key="1">
    <citation type="submission" date="2017-01" db="EMBL/GenBank/DDBJ databases">
        <authorList>
            <person name="Varghese N."/>
            <person name="Submissions S."/>
        </authorList>
    </citation>
    <scope>NUCLEOTIDE SEQUENCE [LARGE SCALE GENOMIC DNA]</scope>
    <source>
        <strain evidence="3 4">ATCC 35905</strain>
    </source>
</reference>
<dbReference type="RefSeq" id="WP_051657129.1">
    <property type="nucleotide sequence ID" value="NZ_FTNE01000008.1"/>
</dbReference>
<dbReference type="EMBL" id="FTNE01000008">
    <property type="protein sequence ID" value="SIQ72712.1"/>
    <property type="molecule type" value="Genomic_DNA"/>
</dbReference>
<dbReference type="AlphaFoldDB" id="A0A8G2CKB7"/>
<name>A0A8G2CKB7_ACIRU</name>
<dbReference type="InterPro" id="IPR036844">
    <property type="entry name" value="Hint_dom_sf"/>
</dbReference>
<comment type="caution">
    <text evidence="3">The sequence shown here is derived from an EMBL/GenBank/DDBJ whole genome shotgun (WGS) entry which is preliminary data.</text>
</comment>
<dbReference type="Proteomes" id="UP000186308">
    <property type="component" value="Unassembled WGS sequence"/>
</dbReference>
<dbReference type="OrthoDB" id="7284755at2"/>
<dbReference type="SUPFAM" id="SSF51294">
    <property type="entry name" value="Hedgehog/intein (Hint) domain"/>
    <property type="match status" value="1"/>
</dbReference>
<accession>A0A8G2CKB7</accession>
<gene>
    <name evidence="3" type="ORF">SAMN05421828_108116</name>
</gene>
<dbReference type="InterPro" id="IPR028992">
    <property type="entry name" value="Hedgehog/Intein_dom"/>
</dbReference>
<proteinExistence type="predicted"/>
<dbReference type="Gene3D" id="2.170.16.10">
    <property type="entry name" value="Hedgehog/Intein (Hint) domain"/>
    <property type="match status" value="1"/>
</dbReference>
<evidence type="ECO:0000313" key="3">
    <source>
        <dbReference type="EMBL" id="SIQ72712.1"/>
    </source>
</evidence>
<feature type="region of interest" description="Disordered" evidence="1">
    <location>
        <begin position="1"/>
        <end position="25"/>
    </location>
</feature>
<keyword evidence="4" id="KW-1185">Reference proteome</keyword>
<feature type="domain" description="Hedgehog/Intein (Hint)" evidence="2">
    <location>
        <begin position="26"/>
        <end position="160"/>
    </location>
</feature>
<dbReference type="Pfam" id="PF13403">
    <property type="entry name" value="Hint_2"/>
    <property type="match status" value="1"/>
</dbReference>
<protein>
    <submittedName>
        <fullName evidence="3">Hint domain-containing protein</fullName>
    </submittedName>
</protein>
<feature type="compositionally biased region" description="Low complexity" evidence="1">
    <location>
        <begin position="1"/>
        <end position="13"/>
    </location>
</feature>
<organism evidence="3 4">
    <name type="scientific">Acidiphilium rubrum</name>
    <dbReference type="NCBI Taxonomy" id="526"/>
    <lineage>
        <taxon>Bacteria</taxon>
        <taxon>Pseudomonadati</taxon>
        <taxon>Pseudomonadota</taxon>
        <taxon>Alphaproteobacteria</taxon>
        <taxon>Acetobacterales</taxon>
        <taxon>Acidocellaceae</taxon>
        <taxon>Acidiphilium</taxon>
    </lineage>
</organism>
<sequence>MSSSTIGSTTITTLKQGRAADPSPPPCFVAGTRILTARGEVAVEHLRAGEALVLANGQTAPLVWLGHRRIDLLLHPQRERDLPVLIEASAIADGMPRRDLMLSPDHALLLEGHLIPARSLINGVTIRQVGSGTITYYHVELPTHAVVQAEGVPAESLRKTRSRAAFDNGDGPLVLHPEFAQFRRESDGCAPFATAGRIVERVRRRLLARAAITTTSDPAMIIRRRADGAAIIESRSAIPGHITHDPRDCRQLGIKIATLTIDDTIIPLDHTALTEGWHNPEPGGRWTDGAAVIPAALLTDSVEIAVSIAATLAYPIGRSATRVRHRAR</sequence>
<evidence type="ECO:0000256" key="1">
    <source>
        <dbReference type="SAM" id="MobiDB-lite"/>
    </source>
</evidence>